<dbReference type="Proteomes" id="UP001595916">
    <property type="component" value="Unassembled WGS sequence"/>
</dbReference>
<evidence type="ECO:0000256" key="1">
    <source>
        <dbReference type="ARBA" id="ARBA00004683"/>
    </source>
</evidence>
<reference evidence="6" key="1">
    <citation type="journal article" date="2019" name="Int. J. Syst. Evol. Microbiol.">
        <title>The Global Catalogue of Microorganisms (GCM) 10K type strain sequencing project: providing services to taxonomists for standard genome sequencing and annotation.</title>
        <authorList>
            <consortium name="The Broad Institute Genomics Platform"/>
            <consortium name="The Broad Institute Genome Sequencing Center for Infectious Disease"/>
            <person name="Wu L."/>
            <person name="Ma J."/>
        </authorList>
    </citation>
    <scope>NUCLEOTIDE SEQUENCE [LARGE SCALE GENOMIC DNA]</scope>
    <source>
        <strain evidence="6">CCUG 46385</strain>
    </source>
</reference>
<gene>
    <name evidence="5" type="ORF">ACFO4R_06455</name>
</gene>
<accession>A0ABV9QKZ2</accession>
<organism evidence="5 6">
    <name type="scientific">Filifactor villosus</name>
    <dbReference type="NCBI Taxonomy" id="29374"/>
    <lineage>
        <taxon>Bacteria</taxon>
        <taxon>Bacillati</taxon>
        <taxon>Bacillota</taxon>
        <taxon>Clostridia</taxon>
        <taxon>Peptostreptococcales</taxon>
        <taxon>Filifactoraceae</taxon>
        <taxon>Filifactor</taxon>
    </lineage>
</organism>
<evidence type="ECO:0000313" key="6">
    <source>
        <dbReference type="Proteomes" id="UP001595916"/>
    </source>
</evidence>
<evidence type="ECO:0000313" key="5">
    <source>
        <dbReference type="EMBL" id="MFC4804722.1"/>
    </source>
</evidence>
<sequence length="437" mass="52236">MNNDFFKSMAESQKNMMTMWQDLYKNMTQANENPYYKAMGDFLEMQKNYMDLMSAKPSGDQTKTWFDYFNPSSFDPGMFEQFMNFQKNYMNFLSNMMQQNPNFSNMPFPFVDMNQWSENQKSLNEYFDKFKQYYNPLEIGKTFSPAAKDLFEKMMNANTYYLNMYQLWKELERSNVKPTTDEIRKFSSMLVEKYSPIFKDMVIPLLPQEFQPLMKNSFDLFKTYIDTGIDFYTPWMNNYSNLRDLFVEGVLDDKTKLGSFFELWREQFDKTFGAVLLSPSFGINKELIEQQNKTFDTYIDMLLLGIDFTTRILAVQNENIDDIIRKYFEMAEKGSQPKSFSEFYKYWTTELERILESYFATPEYSKLLGQISSVAMDYKMEMQKLTEKYLEETPLVTRSEMDSLYKTIYDLKKEVRSSKKTQKQSQSKSKRDEEDNV</sequence>
<feature type="region of interest" description="Disordered" evidence="4">
    <location>
        <begin position="415"/>
        <end position="437"/>
    </location>
</feature>
<evidence type="ECO:0000256" key="2">
    <source>
        <dbReference type="ARBA" id="ARBA00019066"/>
    </source>
</evidence>
<keyword evidence="3" id="KW-0583">PHB biosynthesis</keyword>
<protein>
    <recommendedName>
        <fullName evidence="2">Poly(3-hydroxyalkanoate) polymerase subunit PhaE</fullName>
    </recommendedName>
</protein>
<name>A0ABV9QKZ2_9FIRM</name>
<evidence type="ECO:0000256" key="4">
    <source>
        <dbReference type="SAM" id="MobiDB-lite"/>
    </source>
</evidence>
<dbReference type="Pfam" id="PF09712">
    <property type="entry name" value="PHA_synth_III_E"/>
    <property type="match status" value="1"/>
</dbReference>
<dbReference type="EMBL" id="JBHSHL010000022">
    <property type="protein sequence ID" value="MFC4804722.1"/>
    <property type="molecule type" value="Genomic_DNA"/>
</dbReference>
<dbReference type="RefSeq" id="WP_379788237.1">
    <property type="nucleotide sequence ID" value="NZ_JBHSHL010000022.1"/>
</dbReference>
<proteinExistence type="predicted"/>
<keyword evidence="6" id="KW-1185">Reference proteome</keyword>
<comment type="caution">
    <text evidence="5">The sequence shown here is derived from an EMBL/GenBank/DDBJ whole genome shotgun (WGS) entry which is preliminary data.</text>
</comment>
<comment type="pathway">
    <text evidence="1">Biopolymer metabolism; poly-(R)-3-hydroxybutanoate biosynthesis.</text>
</comment>
<dbReference type="InterPro" id="IPR010123">
    <property type="entry name" value="PHA_synth_III_E"/>
</dbReference>
<evidence type="ECO:0000256" key="3">
    <source>
        <dbReference type="ARBA" id="ARBA00022752"/>
    </source>
</evidence>